<keyword evidence="1" id="KW-1133">Transmembrane helix</keyword>
<organism evidence="2 3">
    <name type="scientific">Natronorubrum daqingense</name>
    <dbReference type="NCBI Taxonomy" id="588898"/>
    <lineage>
        <taxon>Archaea</taxon>
        <taxon>Methanobacteriati</taxon>
        <taxon>Methanobacteriota</taxon>
        <taxon>Stenosarchaea group</taxon>
        <taxon>Halobacteria</taxon>
        <taxon>Halobacteriales</taxon>
        <taxon>Natrialbaceae</taxon>
        <taxon>Natronorubrum</taxon>
    </lineage>
</organism>
<keyword evidence="3" id="KW-1185">Reference proteome</keyword>
<accession>A0A1N7G4D1</accession>
<dbReference type="EMBL" id="FTNP01000009">
    <property type="protein sequence ID" value="SIS07460.1"/>
    <property type="molecule type" value="Genomic_DNA"/>
</dbReference>
<name>A0A1N7G4D1_9EURY</name>
<evidence type="ECO:0000256" key="1">
    <source>
        <dbReference type="SAM" id="Phobius"/>
    </source>
</evidence>
<proteinExistence type="predicted"/>
<evidence type="ECO:0000313" key="2">
    <source>
        <dbReference type="EMBL" id="SIS07460.1"/>
    </source>
</evidence>
<gene>
    <name evidence="2" type="ORF">SAMN05421809_3712</name>
</gene>
<dbReference type="Proteomes" id="UP000185687">
    <property type="component" value="Unassembled WGS sequence"/>
</dbReference>
<dbReference type="AlphaFoldDB" id="A0A1N7G4D1"/>
<evidence type="ECO:0000313" key="3">
    <source>
        <dbReference type="Proteomes" id="UP000185687"/>
    </source>
</evidence>
<protein>
    <submittedName>
        <fullName evidence="2">Uncharacterized protein</fullName>
    </submittedName>
</protein>
<reference evidence="2 3" key="1">
    <citation type="submission" date="2017-01" db="EMBL/GenBank/DDBJ databases">
        <authorList>
            <person name="Mah S.A."/>
            <person name="Swanson W.J."/>
            <person name="Moy G.W."/>
            <person name="Vacquier V.D."/>
        </authorList>
    </citation>
    <scope>NUCLEOTIDE SEQUENCE [LARGE SCALE GENOMIC DNA]</scope>
    <source>
        <strain evidence="2 3">CGMCC 1.8909</strain>
    </source>
</reference>
<sequence length="43" mass="4392">MTPKVRAALVKGGAIVLIHEPLVGCALIALALTAPNAESPNDR</sequence>
<feature type="transmembrane region" description="Helical" evidence="1">
    <location>
        <begin position="12"/>
        <end position="34"/>
    </location>
</feature>
<keyword evidence="1" id="KW-0472">Membrane</keyword>
<keyword evidence="1" id="KW-0812">Transmembrane</keyword>